<dbReference type="EMBL" id="VXIV02003531">
    <property type="protein sequence ID" value="KAF6016480.1"/>
    <property type="molecule type" value="Genomic_DNA"/>
</dbReference>
<keyword evidence="2" id="KW-0862">Zinc</keyword>
<keyword evidence="1" id="KW-0479">Metal-binding</keyword>
<protein>
    <recommendedName>
        <fullName evidence="3">Carboxypeptidase activation peptide domain-containing protein</fullName>
    </recommendedName>
</protein>
<proteinExistence type="predicted"/>
<evidence type="ECO:0000256" key="1">
    <source>
        <dbReference type="ARBA" id="ARBA00022723"/>
    </source>
</evidence>
<dbReference type="InterPro" id="IPR003146">
    <property type="entry name" value="M14A_act_pep"/>
</dbReference>
<dbReference type="GO" id="GO:0046872">
    <property type="term" value="F:metal ion binding"/>
    <property type="evidence" value="ECO:0007669"/>
    <property type="project" value="UniProtKB-KW"/>
</dbReference>
<dbReference type="SUPFAM" id="SSF54897">
    <property type="entry name" value="Protease propeptides/inhibitors"/>
    <property type="match status" value="1"/>
</dbReference>
<keyword evidence="5" id="KW-1185">Reference proteome</keyword>
<dbReference type="AlphaFoldDB" id="A0A7J7IRF7"/>
<accession>A0A7J7IRF7</accession>
<sequence>MVPVSDQQVQILKKLEEDYPMLDFWTEPAKNRNVDVNVPPGVSDYFRNVLANAGLRSEVIHQDLQK</sequence>
<comment type="caution">
    <text evidence="4">The sequence shown here is derived from an EMBL/GenBank/DDBJ whole genome shotgun (WGS) entry which is preliminary data.</text>
</comment>
<dbReference type="Proteomes" id="UP000593567">
    <property type="component" value="Unassembled WGS sequence"/>
</dbReference>
<reference evidence="4" key="1">
    <citation type="submission" date="2020-06" db="EMBL/GenBank/DDBJ databases">
        <title>Draft genome of Bugula neritina, a colonial animal packing powerful symbionts and potential medicines.</title>
        <authorList>
            <person name="Rayko M."/>
        </authorList>
    </citation>
    <scope>NUCLEOTIDE SEQUENCE [LARGE SCALE GENOMIC DNA]</scope>
    <source>
        <strain evidence="4">Kwan_BN1</strain>
    </source>
</reference>
<evidence type="ECO:0000313" key="4">
    <source>
        <dbReference type="EMBL" id="KAF6016480.1"/>
    </source>
</evidence>
<name>A0A7J7IRF7_BUGNE</name>
<evidence type="ECO:0000259" key="3">
    <source>
        <dbReference type="Pfam" id="PF02244"/>
    </source>
</evidence>
<dbReference type="Gene3D" id="3.30.70.340">
    <property type="entry name" value="Metallocarboxypeptidase-like"/>
    <property type="match status" value="1"/>
</dbReference>
<evidence type="ECO:0000256" key="2">
    <source>
        <dbReference type="ARBA" id="ARBA00022833"/>
    </source>
</evidence>
<evidence type="ECO:0000313" key="5">
    <source>
        <dbReference type="Proteomes" id="UP000593567"/>
    </source>
</evidence>
<feature type="domain" description="Carboxypeptidase activation peptide" evidence="3">
    <location>
        <begin position="3"/>
        <end position="66"/>
    </location>
</feature>
<dbReference type="Pfam" id="PF02244">
    <property type="entry name" value="Propep_M14"/>
    <property type="match status" value="1"/>
</dbReference>
<gene>
    <name evidence="4" type="ORF">EB796_025214</name>
</gene>
<organism evidence="4 5">
    <name type="scientific">Bugula neritina</name>
    <name type="common">Brown bryozoan</name>
    <name type="synonym">Sertularia neritina</name>
    <dbReference type="NCBI Taxonomy" id="10212"/>
    <lineage>
        <taxon>Eukaryota</taxon>
        <taxon>Metazoa</taxon>
        <taxon>Spiralia</taxon>
        <taxon>Lophotrochozoa</taxon>
        <taxon>Bryozoa</taxon>
        <taxon>Gymnolaemata</taxon>
        <taxon>Cheilostomatida</taxon>
        <taxon>Flustrina</taxon>
        <taxon>Buguloidea</taxon>
        <taxon>Bugulidae</taxon>
        <taxon>Bugula</taxon>
    </lineage>
</organism>
<dbReference type="InterPro" id="IPR036990">
    <property type="entry name" value="M14A-like_propep"/>
</dbReference>